<evidence type="ECO:0000313" key="1">
    <source>
        <dbReference type="EMBL" id="OMO62812.1"/>
    </source>
</evidence>
<dbReference type="Proteomes" id="UP000188268">
    <property type="component" value="Unassembled WGS sequence"/>
</dbReference>
<evidence type="ECO:0000313" key="2">
    <source>
        <dbReference type="Proteomes" id="UP000188268"/>
    </source>
</evidence>
<comment type="caution">
    <text evidence="1">The sequence shown here is derived from an EMBL/GenBank/DDBJ whole genome shotgun (WGS) entry which is preliminary data.</text>
</comment>
<sequence>MKIKFPQLGRSGRSVVTIKNLKFGFGNETYQFFVELSTSDDESLRCKFFQDCKGLAAQLSGTFQGAT</sequence>
<gene>
    <name evidence="1" type="ORF">CCACVL1_22629</name>
</gene>
<accession>A0A1R3GXJ7</accession>
<keyword evidence="2" id="KW-1185">Reference proteome</keyword>
<reference evidence="1 2" key="1">
    <citation type="submission" date="2013-09" db="EMBL/GenBank/DDBJ databases">
        <title>Corchorus capsularis genome sequencing.</title>
        <authorList>
            <person name="Alam M."/>
            <person name="Haque M.S."/>
            <person name="Islam M.S."/>
            <person name="Emdad E.M."/>
            <person name="Islam M.M."/>
            <person name="Ahmed B."/>
            <person name="Halim A."/>
            <person name="Hossen Q.M.M."/>
            <person name="Hossain M.Z."/>
            <person name="Ahmed R."/>
            <person name="Khan M.M."/>
            <person name="Islam R."/>
            <person name="Rashid M.M."/>
            <person name="Khan S.A."/>
            <person name="Rahman M.S."/>
            <person name="Alam M."/>
        </authorList>
    </citation>
    <scope>NUCLEOTIDE SEQUENCE [LARGE SCALE GENOMIC DNA]</scope>
    <source>
        <strain evidence="2">cv. CVL-1</strain>
        <tissue evidence="1">Whole seedling</tissue>
    </source>
</reference>
<organism evidence="1 2">
    <name type="scientific">Corchorus capsularis</name>
    <name type="common">Jute</name>
    <dbReference type="NCBI Taxonomy" id="210143"/>
    <lineage>
        <taxon>Eukaryota</taxon>
        <taxon>Viridiplantae</taxon>
        <taxon>Streptophyta</taxon>
        <taxon>Embryophyta</taxon>
        <taxon>Tracheophyta</taxon>
        <taxon>Spermatophyta</taxon>
        <taxon>Magnoliopsida</taxon>
        <taxon>eudicotyledons</taxon>
        <taxon>Gunneridae</taxon>
        <taxon>Pentapetalae</taxon>
        <taxon>rosids</taxon>
        <taxon>malvids</taxon>
        <taxon>Malvales</taxon>
        <taxon>Malvaceae</taxon>
        <taxon>Grewioideae</taxon>
        <taxon>Apeibeae</taxon>
        <taxon>Corchorus</taxon>
    </lineage>
</organism>
<protein>
    <submittedName>
        <fullName evidence="1">Uncharacterized protein</fullName>
    </submittedName>
</protein>
<dbReference type="EMBL" id="AWWV01013130">
    <property type="protein sequence ID" value="OMO62812.1"/>
    <property type="molecule type" value="Genomic_DNA"/>
</dbReference>
<dbReference type="AlphaFoldDB" id="A0A1R3GXJ7"/>
<proteinExistence type="predicted"/>
<dbReference type="Gramene" id="OMO62812">
    <property type="protein sequence ID" value="OMO62812"/>
    <property type="gene ID" value="CCACVL1_22629"/>
</dbReference>
<name>A0A1R3GXJ7_COCAP</name>